<evidence type="ECO:0000313" key="1">
    <source>
        <dbReference type="EMBL" id="KIZ15649.1"/>
    </source>
</evidence>
<evidence type="ECO:0000313" key="2">
    <source>
        <dbReference type="Proteomes" id="UP000032458"/>
    </source>
</evidence>
<reference evidence="1 2" key="1">
    <citation type="submission" date="2014-09" db="EMBL/GenBank/DDBJ databases">
        <title>Draft genome sequence of Streptomyces natalensis ATCC 27448, producer of the antifungal pimaricin.</title>
        <authorList>
            <person name="Mendes M.V."/>
            <person name="Beites T."/>
            <person name="Pires S."/>
            <person name="Santos C.L."/>
            <person name="Moradas-Ferreira P."/>
        </authorList>
    </citation>
    <scope>NUCLEOTIDE SEQUENCE [LARGE SCALE GENOMIC DNA]</scope>
    <source>
        <strain evidence="1 2">ATCC 27448</strain>
    </source>
</reference>
<dbReference type="AlphaFoldDB" id="A0A0D7CH97"/>
<gene>
    <name evidence="1" type="ORF">SNA_25895</name>
</gene>
<dbReference type="EMBL" id="JRKI01000033">
    <property type="protein sequence ID" value="KIZ15649.1"/>
    <property type="molecule type" value="Genomic_DNA"/>
</dbReference>
<dbReference type="Proteomes" id="UP000032458">
    <property type="component" value="Unassembled WGS sequence"/>
</dbReference>
<sequence length="61" mass="6955">MSERPDVGDLVHDLARNEKGVVTDISRGKLILRSPFGTQQWTPDDPTKIRVEARRGSWRIP</sequence>
<accession>A0A0D7CH97</accession>
<dbReference type="PATRIC" id="fig|1240678.4.peg.5517"/>
<keyword evidence="2" id="KW-1185">Reference proteome</keyword>
<protein>
    <submittedName>
        <fullName evidence="1">Uncharacterized protein</fullName>
    </submittedName>
</protein>
<dbReference type="RefSeq" id="WP_030064091.1">
    <property type="nucleotide sequence ID" value="NZ_JRKI01000033.1"/>
</dbReference>
<proteinExistence type="predicted"/>
<name>A0A0D7CH97_9ACTN</name>
<comment type="caution">
    <text evidence="1">The sequence shown here is derived from an EMBL/GenBank/DDBJ whole genome shotgun (WGS) entry which is preliminary data.</text>
</comment>
<organism evidence="1 2">
    <name type="scientific">Streptomyces natalensis ATCC 27448</name>
    <dbReference type="NCBI Taxonomy" id="1240678"/>
    <lineage>
        <taxon>Bacteria</taxon>
        <taxon>Bacillati</taxon>
        <taxon>Actinomycetota</taxon>
        <taxon>Actinomycetes</taxon>
        <taxon>Kitasatosporales</taxon>
        <taxon>Streptomycetaceae</taxon>
        <taxon>Streptomyces</taxon>
    </lineage>
</organism>